<gene>
    <name evidence="2" type="ORF">HKN21_10175</name>
</gene>
<feature type="signal peptide" evidence="1">
    <location>
        <begin position="1"/>
        <end position="24"/>
    </location>
</feature>
<keyword evidence="1" id="KW-0732">Signal</keyword>
<protein>
    <submittedName>
        <fullName evidence="2">Uncharacterized protein</fullName>
    </submittedName>
</protein>
<comment type="caution">
    <text evidence="2">The sequence shown here is derived from an EMBL/GenBank/DDBJ whole genome shotgun (WGS) entry which is preliminary data.</text>
</comment>
<sequence>MTRQFRFALAFVLVGMLVSAPAMATIPDPAFSNAPGFMTVTPDGSFGYTVNVANSGGPLSGSFVQIVVSGPADGLVCWCTGQTHPVIDELTNASGDATFFVAGGGCITATGLGATVAEVFADGILLGQIEINSPDVVDAAGFVNTDPGYTGDPTCNVGLSDAVFHTAPISLGQSEPCSNFTDPFNDAVSLSDAVIVTPYIVNGTSCN</sequence>
<evidence type="ECO:0000313" key="3">
    <source>
        <dbReference type="Proteomes" id="UP000547674"/>
    </source>
</evidence>
<organism evidence="2 3">
    <name type="scientific">Eiseniibacteriota bacterium</name>
    <dbReference type="NCBI Taxonomy" id="2212470"/>
    <lineage>
        <taxon>Bacteria</taxon>
        <taxon>Candidatus Eiseniibacteriota</taxon>
    </lineage>
</organism>
<proteinExistence type="predicted"/>
<dbReference type="Proteomes" id="UP000547674">
    <property type="component" value="Unassembled WGS sequence"/>
</dbReference>
<evidence type="ECO:0000256" key="1">
    <source>
        <dbReference type="SAM" id="SignalP"/>
    </source>
</evidence>
<dbReference type="AlphaFoldDB" id="A0A7Y2H2K5"/>
<name>A0A7Y2H2K5_UNCEI</name>
<accession>A0A7Y2H2K5</accession>
<dbReference type="EMBL" id="JABDJR010000405">
    <property type="protein sequence ID" value="NNF07115.1"/>
    <property type="molecule type" value="Genomic_DNA"/>
</dbReference>
<evidence type="ECO:0000313" key="2">
    <source>
        <dbReference type="EMBL" id="NNF07115.1"/>
    </source>
</evidence>
<reference evidence="2 3" key="1">
    <citation type="submission" date="2020-03" db="EMBL/GenBank/DDBJ databases">
        <title>Metabolic flexibility allows generalist bacteria to become dominant in a frequently disturbed ecosystem.</title>
        <authorList>
            <person name="Chen Y.-J."/>
            <person name="Leung P.M."/>
            <person name="Bay S.K."/>
            <person name="Hugenholtz P."/>
            <person name="Kessler A.J."/>
            <person name="Shelley G."/>
            <person name="Waite D.W."/>
            <person name="Cook P.L."/>
            <person name="Greening C."/>
        </authorList>
    </citation>
    <scope>NUCLEOTIDE SEQUENCE [LARGE SCALE GENOMIC DNA]</scope>
    <source>
        <strain evidence="2">SS_bin_28</strain>
    </source>
</reference>
<feature type="chain" id="PRO_5030528464" evidence="1">
    <location>
        <begin position="25"/>
        <end position="207"/>
    </location>
</feature>